<evidence type="ECO:0000256" key="7">
    <source>
        <dbReference type="ARBA" id="ARBA00022833"/>
    </source>
</evidence>
<dbReference type="Proteomes" id="UP000192247">
    <property type="component" value="Unassembled WGS sequence"/>
</dbReference>
<evidence type="ECO:0000256" key="8">
    <source>
        <dbReference type="ARBA" id="ARBA00022843"/>
    </source>
</evidence>
<comment type="similarity">
    <text evidence="3">Belongs to the CRBN family.</text>
</comment>
<dbReference type="Pfam" id="PF03226">
    <property type="entry name" value="Yippee-Mis18"/>
    <property type="match status" value="1"/>
</dbReference>
<dbReference type="InterPro" id="IPR034750">
    <property type="entry name" value="CULT"/>
</dbReference>
<keyword evidence="9" id="KW-0539">Nucleus</keyword>
<protein>
    <recommendedName>
        <fullName evidence="4">Protein cereblon</fullName>
    </recommendedName>
    <alternativeName>
        <fullName evidence="10">Protein ohgata</fullName>
    </alternativeName>
</protein>
<evidence type="ECO:0000256" key="5">
    <source>
        <dbReference type="ARBA" id="ARBA00022723"/>
    </source>
</evidence>
<comment type="subunit">
    <text evidence="12">Likely a component of a DCX (DDB1-CUL4-X-box) protein ligase complex. May interact with pic/DDB1.</text>
</comment>
<evidence type="ECO:0000256" key="1">
    <source>
        <dbReference type="ARBA" id="ARBA00004123"/>
    </source>
</evidence>
<dbReference type="SMART" id="SM00464">
    <property type="entry name" value="LON"/>
    <property type="match status" value="1"/>
</dbReference>
<keyword evidence="8" id="KW-0832">Ubl conjugation</keyword>
<name>A0A1V9XDT9_9ACAR</name>
<dbReference type="STRING" id="418985.A0A1V9XDT9"/>
<evidence type="ECO:0000256" key="2">
    <source>
        <dbReference type="ARBA" id="ARBA00004906"/>
    </source>
</evidence>
<comment type="subcellular location">
    <subcellularLocation>
        <location evidence="1">Nucleus</location>
    </subcellularLocation>
</comment>
<dbReference type="InterPro" id="IPR046336">
    <property type="entry name" value="Lon_prtase_N_sf"/>
</dbReference>
<evidence type="ECO:0000256" key="10">
    <source>
        <dbReference type="ARBA" id="ARBA00030079"/>
    </source>
</evidence>
<dbReference type="EMBL" id="MNPL01013935">
    <property type="protein sequence ID" value="OQR71659.1"/>
    <property type="molecule type" value="Genomic_DNA"/>
</dbReference>
<dbReference type="Pfam" id="PF02190">
    <property type="entry name" value="LON_substr_bdg"/>
    <property type="match status" value="1"/>
</dbReference>
<keyword evidence="7" id="KW-0862">Zinc</keyword>
<dbReference type="OrthoDB" id="267517at2759"/>
<organism evidence="14 15">
    <name type="scientific">Tropilaelaps mercedesae</name>
    <dbReference type="NCBI Taxonomy" id="418985"/>
    <lineage>
        <taxon>Eukaryota</taxon>
        <taxon>Metazoa</taxon>
        <taxon>Ecdysozoa</taxon>
        <taxon>Arthropoda</taxon>
        <taxon>Chelicerata</taxon>
        <taxon>Arachnida</taxon>
        <taxon>Acari</taxon>
        <taxon>Parasitiformes</taxon>
        <taxon>Mesostigmata</taxon>
        <taxon>Gamasina</taxon>
        <taxon>Dermanyssoidea</taxon>
        <taxon>Laelapidae</taxon>
        <taxon>Tropilaelaps</taxon>
    </lineage>
</organism>
<evidence type="ECO:0000256" key="11">
    <source>
        <dbReference type="ARBA" id="ARBA00046075"/>
    </source>
</evidence>
<evidence type="ECO:0000256" key="12">
    <source>
        <dbReference type="ARBA" id="ARBA00046796"/>
    </source>
</evidence>
<dbReference type="PROSITE" id="PS51788">
    <property type="entry name" value="CULT"/>
    <property type="match status" value="1"/>
</dbReference>
<dbReference type="Gene3D" id="2.170.150.20">
    <property type="entry name" value="Peptide methionine sulfoxide reductase"/>
    <property type="match status" value="1"/>
</dbReference>
<dbReference type="AlphaFoldDB" id="A0A1V9XDT9"/>
<evidence type="ECO:0000256" key="4">
    <source>
        <dbReference type="ARBA" id="ARBA00014394"/>
    </source>
</evidence>
<evidence type="ECO:0000313" key="15">
    <source>
        <dbReference type="Proteomes" id="UP000192247"/>
    </source>
</evidence>
<dbReference type="Gene3D" id="1.20.58.1480">
    <property type="match status" value="1"/>
</dbReference>
<dbReference type="GO" id="GO:0046872">
    <property type="term" value="F:metal ion binding"/>
    <property type="evidence" value="ECO:0007669"/>
    <property type="project" value="UniProtKB-KW"/>
</dbReference>
<dbReference type="GO" id="GO:0016567">
    <property type="term" value="P:protein ubiquitination"/>
    <property type="evidence" value="ECO:0007669"/>
    <property type="project" value="UniProtKB-UniPathway"/>
</dbReference>
<keyword evidence="6" id="KW-0833">Ubl conjugation pathway</keyword>
<accession>A0A1V9XDT9</accession>
<keyword evidence="5" id="KW-0479">Metal-binding</keyword>
<gene>
    <name evidence="14" type="ORF">BIW11_10869</name>
</gene>
<comment type="function">
    <text evidence="11">Substrate recognition component of a DCX (DDB1-CUL4-X-box) E3 protein ligase complex that mediates the ubiquitination and subsequent proteasomal degradation of target proteins. Has an essential role in mediating growth by negatively regulating insulin signaling. It also has a role in maintaining presynaptic function in the neuromuscular junction synapses of third-instar larvae.</text>
</comment>
<feature type="domain" description="CULT" evidence="13">
    <location>
        <begin position="262"/>
        <end position="368"/>
    </location>
</feature>
<dbReference type="FunFam" id="2.170.150.20:FF:000007">
    <property type="entry name" value="Protein cereblon"/>
    <property type="match status" value="1"/>
</dbReference>
<dbReference type="CDD" id="cd15777">
    <property type="entry name" value="CRBN_C_like"/>
    <property type="match status" value="1"/>
</dbReference>
<evidence type="ECO:0000313" key="14">
    <source>
        <dbReference type="EMBL" id="OQR71659.1"/>
    </source>
</evidence>
<dbReference type="UniPathway" id="UPA00143"/>
<dbReference type="InterPro" id="IPR003111">
    <property type="entry name" value="Lon_prtase_N"/>
</dbReference>
<keyword evidence="15" id="KW-1185">Reference proteome</keyword>
<reference evidence="14 15" key="1">
    <citation type="journal article" date="2017" name="Gigascience">
        <title>Draft genome of the honey bee ectoparasitic mite, Tropilaelaps mercedesae, is shaped by the parasitic life history.</title>
        <authorList>
            <person name="Dong X."/>
            <person name="Armstrong S.D."/>
            <person name="Xia D."/>
            <person name="Makepeace B.L."/>
            <person name="Darby A.C."/>
            <person name="Kadowaki T."/>
        </authorList>
    </citation>
    <scope>NUCLEOTIDE SEQUENCE [LARGE SCALE GENOMIC DNA]</scope>
    <source>
        <strain evidence="14">Wuxi-XJTLU</strain>
    </source>
</reference>
<proteinExistence type="inferred from homology"/>
<dbReference type="InterPro" id="IPR015947">
    <property type="entry name" value="PUA-like_sf"/>
</dbReference>
<sequence length="410" mass="46939">MSDAAMIPVTEGRAPAEEAMEIEEEYDSDLTTEHSYLGHDLEELHGRTVTEAGSTQSLLVLYSRTTLIPGETLPLKFYRPGEIRRLNELIQHKELFGVLDRGQSKFGTTAEIRSYKLEKPDDPLSFSCLTVITEGIQQFQVLEKLTRGYLRFVQVRILRDVTLQSPEKRLLLEGQRPLGLMAKCSPWPSFLYRQHEEKFLVEKVQQAMAPIVRKIPPCIDAAKFSYWVTANVPVNESERRLLLAAGSTQERLRLALAYLLLDCEIACIRCSRIVTSKEHIISMSRSGAQGTFVNQMGYVHNLLTVGEVDSIRYQGSQEETYSWFPGYAWTIAQCANCNTHIGWRFDTVKNLKPATFWGLSRQSIEFRVLISEDRLGVLTRHQRSRELREWTRHVGLDDAEDPLDEDVDRE</sequence>
<comment type="caution">
    <text evidence="14">The sequence shown here is derived from an EMBL/GenBank/DDBJ whole genome shotgun (WGS) entry which is preliminary data.</text>
</comment>
<evidence type="ECO:0000256" key="3">
    <source>
        <dbReference type="ARBA" id="ARBA00005293"/>
    </source>
</evidence>
<dbReference type="Gene3D" id="2.30.130.40">
    <property type="entry name" value="LON domain-like"/>
    <property type="match status" value="1"/>
</dbReference>
<evidence type="ECO:0000256" key="9">
    <source>
        <dbReference type="ARBA" id="ARBA00023242"/>
    </source>
</evidence>
<dbReference type="SUPFAM" id="SSF88697">
    <property type="entry name" value="PUA domain-like"/>
    <property type="match status" value="1"/>
</dbReference>
<dbReference type="InterPro" id="IPR004910">
    <property type="entry name" value="Yippee/Mis18/Cereblon"/>
</dbReference>
<dbReference type="InParanoid" id="A0A1V9XDT9"/>
<comment type="pathway">
    <text evidence="2">Protein modification; protein ubiquitination.</text>
</comment>
<evidence type="ECO:0000259" key="13">
    <source>
        <dbReference type="PROSITE" id="PS51788"/>
    </source>
</evidence>
<dbReference type="GO" id="GO:0005634">
    <property type="term" value="C:nucleus"/>
    <property type="evidence" value="ECO:0007669"/>
    <property type="project" value="UniProtKB-SubCell"/>
</dbReference>
<dbReference type="FunCoup" id="A0A1V9XDT9">
    <property type="interactions" value="1098"/>
</dbReference>
<evidence type="ECO:0000256" key="6">
    <source>
        <dbReference type="ARBA" id="ARBA00022786"/>
    </source>
</evidence>